<dbReference type="AlphaFoldDB" id="A0A5S4ZV59"/>
<gene>
    <name evidence="2" type="ORF">LX24_00704</name>
</gene>
<feature type="transmembrane region" description="Helical" evidence="1">
    <location>
        <begin position="78"/>
        <end position="98"/>
    </location>
</feature>
<dbReference type="Proteomes" id="UP000323166">
    <property type="component" value="Unassembled WGS sequence"/>
</dbReference>
<name>A0A5S4ZV59_9FIRM</name>
<comment type="caution">
    <text evidence="2">The sequence shown here is derived from an EMBL/GenBank/DDBJ whole genome shotgun (WGS) entry which is preliminary data.</text>
</comment>
<sequence>MGLQIKNPGMLNKLEEIIYNIINLNIPLGFFALSVISVVIIILIFHYINKRFSPGNVFLPGLIVGKDNRLSISKLQGVLWTIVAIISYITLKLINAYCLVPMETQIPPNLLILMGLNYTTLVLAKGITGYSANKGGIKTVSTKTSFADFYTTDDDNKVDLMKFQMLIWTIAAVVVYFAHFFAQFHGDVSIIGFTGY</sequence>
<dbReference type="EMBL" id="VNHM01000003">
    <property type="protein sequence ID" value="TYO96894.1"/>
    <property type="molecule type" value="Genomic_DNA"/>
</dbReference>
<evidence type="ECO:0000313" key="3">
    <source>
        <dbReference type="Proteomes" id="UP000323166"/>
    </source>
</evidence>
<keyword evidence="1" id="KW-1133">Transmembrane helix</keyword>
<feature type="transmembrane region" description="Helical" evidence="1">
    <location>
        <begin position="21"/>
        <end position="48"/>
    </location>
</feature>
<organism evidence="2 3">
    <name type="scientific">Desulfallas thermosapovorans DSM 6562</name>
    <dbReference type="NCBI Taxonomy" id="1121431"/>
    <lineage>
        <taxon>Bacteria</taxon>
        <taxon>Bacillati</taxon>
        <taxon>Bacillota</taxon>
        <taxon>Clostridia</taxon>
        <taxon>Eubacteriales</taxon>
        <taxon>Desulfallaceae</taxon>
        <taxon>Desulfallas</taxon>
    </lineage>
</organism>
<evidence type="ECO:0000256" key="1">
    <source>
        <dbReference type="SAM" id="Phobius"/>
    </source>
</evidence>
<evidence type="ECO:0000313" key="2">
    <source>
        <dbReference type="EMBL" id="TYO96894.1"/>
    </source>
</evidence>
<reference evidence="2 3" key="1">
    <citation type="submission" date="2019-07" db="EMBL/GenBank/DDBJ databases">
        <title>Genomic Encyclopedia of Type Strains, Phase I: the one thousand microbial genomes (KMG-I) project.</title>
        <authorList>
            <person name="Kyrpides N."/>
        </authorList>
    </citation>
    <scope>NUCLEOTIDE SEQUENCE [LARGE SCALE GENOMIC DNA]</scope>
    <source>
        <strain evidence="2 3">DSM 6562</strain>
    </source>
</reference>
<proteinExistence type="predicted"/>
<dbReference type="RefSeq" id="WP_166510760.1">
    <property type="nucleotide sequence ID" value="NZ_VNHM01000003.1"/>
</dbReference>
<keyword evidence="3" id="KW-1185">Reference proteome</keyword>
<keyword evidence="1" id="KW-0812">Transmembrane</keyword>
<keyword evidence="1" id="KW-0472">Membrane</keyword>
<feature type="transmembrane region" description="Helical" evidence="1">
    <location>
        <begin position="165"/>
        <end position="182"/>
    </location>
</feature>
<protein>
    <submittedName>
        <fullName evidence="2">Uncharacterized protein</fullName>
    </submittedName>
</protein>
<feature type="transmembrane region" description="Helical" evidence="1">
    <location>
        <begin position="110"/>
        <end position="132"/>
    </location>
</feature>
<accession>A0A5S4ZV59</accession>